<reference evidence="1 2" key="1">
    <citation type="journal article" date="2018" name="Front. Plant Sci.">
        <title>Red Clover (Trifolium pratense) and Zigzag Clover (T. medium) - A Picture of Genomic Similarities and Differences.</title>
        <authorList>
            <person name="Dluhosova J."/>
            <person name="Istvanek J."/>
            <person name="Nedelnik J."/>
            <person name="Repkova J."/>
        </authorList>
    </citation>
    <scope>NUCLEOTIDE SEQUENCE [LARGE SCALE GENOMIC DNA]</scope>
    <source>
        <strain evidence="2">cv. 10/8</strain>
        <tissue evidence="1">Leaf</tissue>
    </source>
</reference>
<dbReference type="PANTHER" id="PTHR47548">
    <property type="entry name" value="BNAA06G32370D PROTEIN"/>
    <property type="match status" value="1"/>
</dbReference>
<sequence length="112" mass="12582">MAHHPNINAAVELLRQGITELDIEPFLEDEGTGNLRYVQMAVTTHNTSLPAAQRYMTGKVQVTLVWNSRNENSAGSEKLNALANFLWKKGGPRSRLHLIHSVWANFQTSEKN</sequence>
<evidence type="ECO:0000313" key="1">
    <source>
        <dbReference type="EMBL" id="MCH97396.1"/>
    </source>
</evidence>
<proteinExistence type="predicted"/>
<dbReference type="PANTHER" id="PTHR47548:SF1">
    <property type="entry name" value="S-ADENOSYL-L-METHIONINE-DEPENDENT METHYLTRANSFERASES SUPERFAMILY PROTEIN"/>
    <property type="match status" value="1"/>
</dbReference>
<comment type="caution">
    <text evidence="1">The sequence shown here is derived from an EMBL/GenBank/DDBJ whole genome shotgun (WGS) entry which is preliminary data.</text>
</comment>
<dbReference type="Proteomes" id="UP000265520">
    <property type="component" value="Unassembled WGS sequence"/>
</dbReference>
<dbReference type="GO" id="GO:0008168">
    <property type="term" value="F:methyltransferase activity"/>
    <property type="evidence" value="ECO:0007669"/>
    <property type="project" value="UniProtKB-KW"/>
</dbReference>
<name>A0A392NC10_9FABA</name>
<dbReference type="InterPro" id="IPR053304">
    <property type="entry name" value="RNA_M5U_MTase"/>
</dbReference>
<protein>
    <submittedName>
        <fullName evidence="1">Methyltransferase small domain protein</fullName>
    </submittedName>
</protein>
<keyword evidence="1" id="KW-0808">Transferase</keyword>
<gene>
    <name evidence="1" type="ORF">A2U01_0018391</name>
</gene>
<evidence type="ECO:0000313" key="2">
    <source>
        <dbReference type="Proteomes" id="UP000265520"/>
    </source>
</evidence>
<dbReference type="GO" id="GO:0032259">
    <property type="term" value="P:methylation"/>
    <property type="evidence" value="ECO:0007669"/>
    <property type="project" value="UniProtKB-KW"/>
</dbReference>
<keyword evidence="2" id="KW-1185">Reference proteome</keyword>
<feature type="non-terminal residue" evidence="1">
    <location>
        <position position="112"/>
    </location>
</feature>
<dbReference type="Gene3D" id="2.40.50.1070">
    <property type="match status" value="1"/>
</dbReference>
<keyword evidence="1" id="KW-0489">Methyltransferase</keyword>
<dbReference type="AlphaFoldDB" id="A0A392NC10"/>
<organism evidence="1 2">
    <name type="scientific">Trifolium medium</name>
    <dbReference type="NCBI Taxonomy" id="97028"/>
    <lineage>
        <taxon>Eukaryota</taxon>
        <taxon>Viridiplantae</taxon>
        <taxon>Streptophyta</taxon>
        <taxon>Embryophyta</taxon>
        <taxon>Tracheophyta</taxon>
        <taxon>Spermatophyta</taxon>
        <taxon>Magnoliopsida</taxon>
        <taxon>eudicotyledons</taxon>
        <taxon>Gunneridae</taxon>
        <taxon>Pentapetalae</taxon>
        <taxon>rosids</taxon>
        <taxon>fabids</taxon>
        <taxon>Fabales</taxon>
        <taxon>Fabaceae</taxon>
        <taxon>Papilionoideae</taxon>
        <taxon>50 kb inversion clade</taxon>
        <taxon>NPAAA clade</taxon>
        <taxon>Hologalegina</taxon>
        <taxon>IRL clade</taxon>
        <taxon>Trifolieae</taxon>
        <taxon>Trifolium</taxon>
    </lineage>
</organism>
<dbReference type="EMBL" id="LXQA010034858">
    <property type="protein sequence ID" value="MCH97396.1"/>
    <property type="molecule type" value="Genomic_DNA"/>
</dbReference>
<accession>A0A392NC10</accession>